<organism evidence="2 3">
    <name type="scientific">Rotaria magnacalcarata</name>
    <dbReference type="NCBI Taxonomy" id="392030"/>
    <lineage>
        <taxon>Eukaryota</taxon>
        <taxon>Metazoa</taxon>
        <taxon>Spiralia</taxon>
        <taxon>Gnathifera</taxon>
        <taxon>Rotifera</taxon>
        <taxon>Eurotatoria</taxon>
        <taxon>Bdelloidea</taxon>
        <taxon>Philodinida</taxon>
        <taxon>Philodinidae</taxon>
        <taxon>Rotaria</taxon>
    </lineage>
</organism>
<accession>A0A814HZM9</accession>
<feature type="compositionally biased region" description="Basic residues" evidence="1">
    <location>
        <begin position="103"/>
        <end position="115"/>
    </location>
</feature>
<sequence length="115" mass="13618">MKIIFEHQDRKTIIIGNDYETIINKIQLLFPGENDSTVLFYDHELMDFFDFVSFDQIQDQPNGLKMIFNSSKESNDVIATDTSSSLTLNNVENQKEQNSDIKKNHRKRNRYKKRK</sequence>
<name>A0A814HZM9_9BILA</name>
<proteinExistence type="predicted"/>
<dbReference type="EMBL" id="CAJNOV010000305">
    <property type="protein sequence ID" value="CAF1017628.1"/>
    <property type="molecule type" value="Genomic_DNA"/>
</dbReference>
<protein>
    <submittedName>
        <fullName evidence="2">Uncharacterized protein</fullName>
    </submittedName>
</protein>
<evidence type="ECO:0000313" key="2">
    <source>
        <dbReference type="EMBL" id="CAF1017628.1"/>
    </source>
</evidence>
<evidence type="ECO:0000313" key="3">
    <source>
        <dbReference type="Proteomes" id="UP000663855"/>
    </source>
</evidence>
<dbReference type="Proteomes" id="UP000663855">
    <property type="component" value="Unassembled WGS sequence"/>
</dbReference>
<gene>
    <name evidence="2" type="ORF">CJN711_LOCUS3146</name>
</gene>
<dbReference type="AlphaFoldDB" id="A0A814HZM9"/>
<evidence type="ECO:0000256" key="1">
    <source>
        <dbReference type="SAM" id="MobiDB-lite"/>
    </source>
</evidence>
<feature type="region of interest" description="Disordered" evidence="1">
    <location>
        <begin position="88"/>
        <end position="115"/>
    </location>
</feature>
<comment type="caution">
    <text evidence="2">The sequence shown here is derived from an EMBL/GenBank/DDBJ whole genome shotgun (WGS) entry which is preliminary data.</text>
</comment>
<reference evidence="2" key="1">
    <citation type="submission" date="2021-02" db="EMBL/GenBank/DDBJ databases">
        <authorList>
            <person name="Nowell W R."/>
        </authorList>
    </citation>
    <scope>NUCLEOTIDE SEQUENCE</scope>
</reference>
<feature type="compositionally biased region" description="Basic and acidic residues" evidence="1">
    <location>
        <begin position="93"/>
        <end position="102"/>
    </location>
</feature>